<feature type="compositionally biased region" description="Low complexity" evidence="10">
    <location>
        <begin position="1210"/>
        <end position="1238"/>
    </location>
</feature>
<dbReference type="PROSITE" id="PS50109">
    <property type="entry name" value="HIS_KIN"/>
    <property type="match status" value="1"/>
</dbReference>
<dbReference type="InterPro" id="IPR001789">
    <property type="entry name" value="Sig_transdc_resp-reg_receiver"/>
</dbReference>
<feature type="region of interest" description="Disordered" evidence="10">
    <location>
        <begin position="1026"/>
        <end position="1069"/>
    </location>
</feature>
<dbReference type="InterPro" id="IPR036890">
    <property type="entry name" value="HATPase_C_sf"/>
</dbReference>
<comment type="catalytic activity">
    <reaction evidence="1">
        <text>ATP + protein L-histidine = ADP + protein N-phospho-L-histidine.</text>
        <dbReference type="EC" id="2.7.13.3"/>
    </reaction>
</comment>
<feature type="region of interest" description="Disordered" evidence="10">
    <location>
        <begin position="1677"/>
        <end position="1729"/>
    </location>
</feature>
<dbReference type="CDD" id="cd00075">
    <property type="entry name" value="HATPase"/>
    <property type="match status" value="1"/>
</dbReference>
<feature type="compositionally biased region" description="Low complexity" evidence="10">
    <location>
        <begin position="1553"/>
        <end position="1577"/>
    </location>
</feature>
<dbReference type="GO" id="GO:0009927">
    <property type="term" value="F:histidine phosphotransfer kinase activity"/>
    <property type="evidence" value="ECO:0007669"/>
    <property type="project" value="TreeGrafter"/>
</dbReference>
<feature type="transmembrane region" description="Helical" evidence="11">
    <location>
        <begin position="31"/>
        <end position="52"/>
    </location>
</feature>
<dbReference type="InterPro" id="IPR003594">
    <property type="entry name" value="HATPase_dom"/>
</dbReference>
<feature type="compositionally biased region" description="Basic residues" evidence="10">
    <location>
        <begin position="671"/>
        <end position="681"/>
    </location>
</feature>
<feature type="compositionally biased region" description="Polar residues" evidence="10">
    <location>
        <begin position="521"/>
        <end position="530"/>
    </location>
</feature>
<dbReference type="Gene3D" id="3.30.450.20">
    <property type="entry name" value="PAS domain"/>
    <property type="match status" value="2"/>
</dbReference>
<dbReference type="SMART" id="SM00448">
    <property type="entry name" value="REC"/>
    <property type="match status" value="1"/>
</dbReference>
<dbReference type="GO" id="GO:0005886">
    <property type="term" value="C:plasma membrane"/>
    <property type="evidence" value="ECO:0007669"/>
    <property type="project" value="UniProtKB-SubCell"/>
</dbReference>
<sequence>MQAAKTVRDAVTEASEGHHEAQVSMVCRKKFWLVLLCLSPVVGAVVAVAYFLGATLDNSAQVVLAGEHAVAATRSAIVLTTASSRLVQTIRTFHLTVAAADVLRPDLPAGSLSPSANSQIINTACASLRATAETGNQARIINATGFEVARVEIRNASLAALSSSSSLSPSAACLVRTLSELQDKGNRDYFLDAVGLAPGALYVSALDPNIENGEVEIPIRPMLRAAERYVNATTQQTLGVSVVNHAVRSALDGARETIAQHAITTTSQFSAADTSAVATERILIINSDGGYVIGPTEESEWGWVLGNSGPGYNVQLDSPELWEAIQPVFEAAGKMETSIAVNGLTEPFPLPNARPRTLAGAVGMLLGPGRPYVVLVEGPVRDRQLAGIIGAVVAVSGVALAIAASALRVSVAGPPLTSFEQLLNSMRSSSDDMVGILNQVLDIERLESGQMALSRKWHRSEASGVGLPFGRAFPVPMRLCQIFADDDKMHQAVANLLSNAARYSPEGGTITLAAQLFTNSPADAESTPSQFADGYSQPDRFSANSATSLSGSRSLSNLHSGDTSRSDAATPVRSHPASASRLGGGWPSASAAGGASSFSASPPAMRGSPSLARDASDTSPGDATEVLAARAAEGSSLAPAHRGSSDPSLPLGAFHRPGSDGSLPVASLYQHHQHHHQRQHSRAGTGMHRFPSATSGFSDAASFGAESSLGHFSPANADSARGFSRLARPGDVPNFRLAAGPGLDVGGPAAGLAGALPKGEEELYQEDGSATASLTGIPTFGGVRSGSASRGMSGSGSGSATGSGSHGGSGVLGGSSKVSGGTSGHSGAENRSGHGPAPATTSPADGAEVAVATARPALGPPSAEFTPRAFIASPMVGGAGAGKMLSAVARSRALGENTGSSSSDALAVSQSSSQQAFAPEAGSNSGAALETAVPTAAAGAPSPAPGTPALVTADGASTAQHSAADGSITHSGAHSLDSAAGSSVVGAWQDQAASTSPSAGSRGVALGTVFADGRRHRASQAAVSAAAASSQRVSGRASVSVSAHPPRSRVSMAASGAGSGGGGSSKAGRVAVLPPRLSAAAPSFSSLVMGEDDAAALSPRHSHHAGKASPSGAAAASAANAGGAHGGAGGASKGRGKKKTVTIKRTSTPIPRGLPEDIDDRGDTSDSDASIPTSRTRGGGGHRNGMALLPTSISASIAQSMANAGVAFRASGSSSGDHGADSSGSTGSASGTGSDAGSLGNSLSGRLRAGGAKNGGYRMPGAEGSALGLPRHLSVSGTGSDGGVVEDDDDDEEDDEDEDSEDGGRGRGSGTQSKPAKGGTSAAGPGVAAGRDQAARARDGKLVAGQRSAGGTTGAGRSGSKYHGPAEPMVGPDVAVRSGVVKTLRPFSQPSSFAGGAAVESIFLSPPTAVWRPMPMVTSKRLGFLRAAAAEAAAKVALDTSALIAGTPSSPARQRVSPMAQGPVPGSSPLDRASTVAAAAAAAAALADPDDEGAAADVCSDPETAALIIEQLATDPLPRSIRRVAAGRAPSREALALLADRKLALRQPPLVPSAGAAAGPVSAAAGTDAGATGAASTKHASKASDQLDDAASRHTASAAHDSVSVSGRQWAVADAALVITVSDNGPGIARSKQANIFAPFEQLARGDPRYGGGSGLGLSIARSIIELHGGKIGLHSRKTDAEEARQAAQQSGDDDDDAGYAPPSATADSPQGGPGPMGVETTPAEDGREAVSTALAAKAAGDRVDVPWLGLELITMDFSMPKMNGPEATQRIRAAGFTGLILGCTGNALAHDVAAFTDAGVDAVLSKPIDPAHLFSLLDKRFPGRIIRPAGLTRHTQDSGGDSD</sequence>
<feature type="compositionally biased region" description="Low complexity" evidence="10">
    <location>
        <begin position="900"/>
        <end position="916"/>
    </location>
</feature>
<feature type="domain" description="Response regulatory" evidence="13">
    <location>
        <begin position="1690"/>
        <end position="1822"/>
    </location>
</feature>
<feature type="region of interest" description="Disordered" evidence="10">
    <location>
        <begin position="1209"/>
        <end position="1372"/>
    </location>
</feature>
<evidence type="ECO:0000256" key="8">
    <source>
        <dbReference type="ARBA" id="ARBA00022989"/>
    </source>
</evidence>
<organism evidence="14 15">
    <name type="scientific">Cafeteria roenbergensis</name>
    <name type="common">Marine flagellate</name>
    <dbReference type="NCBI Taxonomy" id="33653"/>
    <lineage>
        <taxon>Eukaryota</taxon>
        <taxon>Sar</taxon>
        <taxon>Stramenopiles</taxon>
        <taxon>Bigyra</taxon>
        <taxon>Opalozoa</taxon>
        <taxon>Bicosoecida</taxon>
        <taxon>Cafeteriaceae</taxon>
        <taxon>Cafeteria</taxon>
    </lineage>
</organism>
<dbReference type="PANTHER" id="PTHR43047:SF72">
    <property type="entry name" value="OSMOSENSING HISTIDINE PROTEIN KINASE SLN1"/>
    <property type="match status" value="1"/>
</dbReference>
<feature type="region of interest" description="Disordered" evidence="10">
    <location>
        <begin position="1095"/>
        <end position="1187"/>
    </location>
</feature>
<gene>
    <name evidence="14" type="ORF">FNF28_03497</name>
</gene>
<feature type="region of interest" description="Disordered" evidence="10">
    <location>
        <begin position="1448"/>
        <end position="1471"/>
    </location>
</feature>
<dbReference type="Gene3D" id="3.40.50.2300">
    <property type="match status" value="1"/>
</dbReference>
<reference evidence="14 15" key="1">
    <citation type="submission" date="2019-07" db="EMBL/GenBank/DDBJ databases">
        <title>Genomes of Cafeteria roenbergensis.</title>
        <authorList>
            <person name="Fischer M.G."/>
            <person name="Hackl T."/>
            <person name="Roman M."/>
        </authorList>
    </citation>
    <scope>NUCLEOTIDE SEQUENCE [LARGE SCALE GENOMIC DNA]</scope>
    <source>
        <strain evidence="14 15">RCC970-E3</strain>
    </source>
</reference>
<keyword evidence="4" id="KW-1003">Cell membrane</keyword>
<evidence type="ECO:0000256" key="4">
    <source>
        <dbReference type="ARBA" id="ARBA00022475"/>
    </source>
</evidence>
<evidence type="ECO:0000256" key="3">
    <source>
        <dbReference type="ARBA" id="ARBA00012438"/>
    </source>
</evidence>
<feature type="domain" description="Histidine kinase" evidence="12">
    <location>
        <begin position="1591"/>
        <end position="1677"/>
    </location>
</feature>
<dbReference type="CDD" id="cd17546">
    <property type="entry name" value="REC_hyHK_CKI1_RcsC-like"/>
    <property type="match status" value="1"/>
</dbReference>
<keyword evidence="9" id="KW-0597">Phosphoprotein</keyword>
<feature type="region of interest" description="Disordered" evidence="10">
    <location>
        <begin position="1553"/>
        <end position="1604"/>
    </location>
</feature>
<evidence type="ECO:0000259" key="12">
    <source>
        <dbReference type="PROSITE" id="PS50109"/>
    </source>
</evidence>
<protein>
    <recommendedName>
        <fullName evidence="3">histidine kinase</fullName>
        <ecNumber evidence="3">2.7.13.3</ecNumber>
    </recommendedName>
</protein>
<evidence type="ECO:0000256" key="1">
    <source>
        <dbReference type="ARBA" id="ARBA00000085"/>
    </source>
</evidence>
<dbReference type="SUPFAM" id="SSF52172">
    <property type="entry name" value="CheY-like"/>
    <property type="match status" value="1"/>
</dbReference>
<proteinExistence type="predicted"/>
<dbReference type="Pfam" id="PF00072">
    <property type="entry name" value="Response_reg"/>
    <property type="match status" value="1"/>
</dbReference>
<name>A0A5A8DIK0_CAFRO</name>
<keyword evidence="7" id="KW-0418">Kinase</keyword>
<dbReference type="PANTHER" id="PTHR43047">
    <property type="entry name" value="TWO-COMPONENT HISTIDINE PROTEIN KINASE"/>
    <property type="match status" value="1"/>
</dbReference>
<comment type="caution">
    <text evidence="14">The sequence shown here is derived from an EMBL/GenBank/DDBJ whole genome shotgun (WGS) entry which is preliminary data.</text>
</comment>
<feature type="region of interest" description="Disordered" evidence="10">
    <location>
        <begin position="521"/>
        <end position="693"/>
    </location>
</feature>
<feature type="compositionally biased region" description="Gly residues" evidence="10">
    <location>
        <begin position="793"/>
        <end position="813"/>
    </location>
</feature>
<dbReference type="InterPro" id="IPR011006">
    <property type="entry name" value="CheY-like_superfamily"/>
</dbReference>
<dbReference type="SMART" id="SM00387">
    <property type="entry name" value="HATPase_c"/>
    <property type="match status" value="2"/>
</dbReference>
<dbReference type="InterPro" id="IPR029151">
    <property type="entry name" value="Sensor-like_sf"/>
</dbReference>
<dbReference type="PROSITE" id="PS50110">
    <property type="entry name" value="RESPONSE_REGULATORY"/>
    <property type="match status" value="1"/>
</dbReference>
<dbReference type="GO" id="GO:0000155">
    <property type="term" value="F:phosphorelay sensor kinase activity"/>
    <property type="evidence" value="ECO:0007669"/>
    <property type="project" value="TreeGrafter"/>
</dbReference>
<evidence type="ECO:0000256" key="2">
    <source>
        <dbReference type="ARBA" id="ARBA00004651"/>
    </source>
</evidence>
<evidence type="ECO:0000256" key="11">
    <source>
        <dbReference type="SAM" id="Phobius"/>
    </source>
</evidence>
<dbReference type="InterPro" id="IPR004358">
    <property type="entry name" value="Sig_transdc_His_kin-like_C"/>
</dbReference>
<evidence type="ECO:0000313" key="15">
    <source>
        <dbReference type="Proteomes" id="UP000324907"/>
    </source>
</evidence>
<feature type="compositionally biased region" description="Low complexity" evidence="10">
    <location>
        <begin position="1026"/>
        <end position="1056"/>
    </location>
</feature>
<feature type="compositionally biased region" description="Low complexity" evidence="10">
    <location>
        <begin position="587"/>
        <end position="604"/>
    </location>
</feature>
<feature type="compositionally biased region" description="Low complexity" evidence="10">
    <location>
        <begin position="542"/>
        <end position="561"/>
    </location>
</feature>
<dbReference type="PRINTS" id="PR00344">
    <property type="entry name" value="BCTRLSENSOR"/>
</dbReference>
<comment type="subcellular location">
    <subcellularLocation>
        <location evidence="2">Cell membrane</location>
        <topology evidence="2">Multi-pass membrane protein</topology>
    </subcellularLocation>
</comment>
<keyword evidence="6 11" id="KW-0812">Transmembrane</keyword>
<dbReference type="EC" id="2.7.13.3" evidence="3"/>
<accession>A0A5A8DIK0</accession>
<dbReference type="EMBL" id="VLTL01000048">
    <property type="protein sequence ID" value="KAA0165216.1"/>
    <property type="molecule type" value="Genomic_DNA"/>
</dbReference>
<evidence type="ECO:0000256" key="7">
    <source>
        <dbReference type="ARBA" id="ARBA00022777"/>
    </source>
</evidence>
<feature type="compositionally biased region" description="Low complexity" evidence="10">
    <location>
        <begin position="1107"/>
        <end position="1122"/>
    </location>
</feature>
<feature type="region of interest" description="Disordered" evidence="10">
    <location>
        <begin position="895"/>
        <end position="978"/>
    </location>
</feature>
<feature type="modified residue" description="4-aspartylphosphate" evidence="9">
    <location>
        <position position="1757"/>
    </location>
</feature>
<dbReference type="Proteomes" id="UP000324907">
    <property type="component" value="Unassembled WGS sequence"/>
</dbReference>
<evidence type="ECO:0000313" key="14">
    <source>
        <dbReference type="EMBL" id="KAA0165216.1"/>
    </source>
</evidence>
<dbReference type="Pfam" id="PF02518">
    <property type="entry name" value="HATPase_c"/>
    <property type="match status" value="1"/>
</dbReference>
<evidence type="ECO:0000256" key="9">
    <source>
        <dbReference type="PROSITE-ProRule" id="PRU00169"/>
    </source>
</evidence>
<dbReference type="Gene3D" id="3.30.565.10">
    <property type="entry name" value="Histidine kinase-like ATPase, C-terminal domain"/>
    <property type="match status" value="2"/>
</dbReference>
<evidence type="ECO:0000256" key="6">
    <source>
        <dbReference type="ARBA" id="ARBA00022692"/>
    </source>
</evidence>
<feature type="region of interest" description="Disordered" evidence="10">
    <location>
        <begin position="760"/>
        <end position="845"/>
    </location>
</feature>
<feature type="compositionally biased region" description="Acidic residues" evidence="10">
    <location>
        <begin position="1284"/>
        <end position="1301"/>
    </location>
</feature>
<feature type="compositionally biased region" description="Gly residues" evidence="10">
    <location>
        <begin position="1123"/>
        <end position="1133"/>
    </location>
</feature>
<evidence type="ECO:0000256" key="5">
    <source>
        <dbReference type="ARBA" id="ARBA00022679"/>
    </source>
</evidence>
<dbReference type="SUPFAM" id="SSF103190">
    <property type="entry name" value="Sensory domain-like"/>
    <property type="match status" value="2"/>
</dbReference>
<feature type="compositionally biased region" description="Low complexity" evidence="10">
    <location>
        <begin position="926"/>
        <end position="941"/>
    </location>
</feature>
<keyword evidence="11" id="KW-0472">Membrane</keyword>
<feature type="compositionally biased region" description="Low complexity" evidence="10">
    <location>
        <begin position="781"/>
        <end position="792"/>
    </location>
</feature>
<keyword evidence="8 11" id="KW-1133">Transmembrane helix</keyword>
<dbReference type="SUPFAM" id="SSF55874">
    <property type="entry name" value="ATPase domain of HSP90 chaperone/DNA topoisomerase II/histidine kinase"/>
    <property type="match status" value="2"/>
</dbReference>
<evidence type="ECO:0000256" key="10">
    <source>
        <dbReference type="SAM" id="MobiDB-lite"/>
    </source>
</evidence>
<dbReference type="InterPro" id="IPR005467">
    <property type="entry name" value="His_kinase_dom"/>
</dbReference>
<evidence type="ECO:0000259" key="13">
    <source>
        <dbReference type="PROSITE" id="PS50110"/>
    </source>
</evidence>
<keyword evidence="5" id="KW-0808">Transferase</keyword>